<organism evidence="2 3">
    <name type="scientific">Paenibacillus terreus</name>
    <dbReference type="NCBI Taxonomy" id="1387834"/>
    <lineage>
        <taxon>Bacteria</taxon>
        <taxon>Bacillati</taxon>
        <taxon>Bacillota</taxon>
        <taxon>Bacilli</taxon>
        <taxon>Bacillales</taxon>
        <taxon>Paenibacillaceae</taxon>
        <taxon>Paenibacillus</taxon>
    </lineage>
</organism>
<protein>
    <submittedName>
        <fullName evidence="2">SMI1/KNR4 family protein</fullName>
    </submittedName>
</protein>
<dbReference type="InterPro" id="IPR037883">
    <property type="entry name" value="Knr4/Smi1-like_sf"/>
</dbReference>
<evidence type="ECO:0000313" key="2">
    <source>
        <dbReference type="EMBL" id="MFB5679508.1"/>
    </source>
</evidence>
<reference evidence="2 3" key="1">
    <citation type="submission" date="2024-09" db="EMBL/GenBank/DDBJ databases">
        <authorList>
            <person name="Ruan L."/>
        </authorList>
    </citation>
    <scope>NUCLEOTIDE SEQUENCE [LARGE SCALE GENOMIC DNA]</scope>
    <source>
        <strain evidence="2 3">D33</strain>
    </source>
</reference>
<feature type="domain" description="Knr4/Smi1-like" evidence="1">
    <location>
        <begin position="27"/>
        <end position="145"/>
    </location>
</feature>
<dbReference type="Pfam" id="PF09346">
    <property type="entry name" value="SMI1_KNR4"/>
    <property type="match status" value="1"/>
</dbReference>
<gene>
    <name evidence="2" type="ORF">ACE3NQ_01110</name>
</gene>
<dbReference type="EMBL" id="JBHILM010000001">
    <property type="protein sequence ID" value="MFB5679508.1"/>
    <property type="molecule type" value="Genomic_DNA"/>
</dbReference>
<dbReference type="Proteomes" id="UP001580407">
    <property type="component" value="Unassembled WGS sequence"/>
</dbReference>
<evidence type="ECO:0000259" key="1">
    <source>
        <dbReference type="SMART" id="SM00860"/>
    </source>
</evidence>
<dbReference type="Gene3D" id="3.40.1580.10">
    <property type="entry name" value="SMI1/KNR4-like"/>
    <property type="match status" value="1"/>
</dbReference>
<dbReference type="SUPFAM" id="SSF160631">
    <property type="entry name" value="SMI1/KNR4-like"/>
    <property type="match status" value="1"/>
</dbReference>
<name>A0ABV5B1D6_9BACL</name>
<accession>A0ABV5B1D6</accession>
<dbReference type="InterPro" id="IPR018958">
    <property type="entry name" value="Knr4/Smi1-like_dom"/>
</dbReference>
<evidence type="ECO:0000313" key="3">
    <source>
        <dbReference type="Proteomes" id="UP001580407"/>
    </source>
</evidence>
<keyword evidence="3" id="KW-1185">Reference proteome</keyword>
<sequence>MFELLKKYVFEDPEGEEVWENKHAFFKIDDGEIEETEKILGRKLPLELRAFYEDIGYGFLCVGVGSNVNRVISAIEIADFVEGINDYEDDPRREYYKDPSKIVFFEVSADSFIVLDLKQENVLGQCPLYYFDKRIANTIEEFIIKMDQEPNYYTRL</sequence>
<proteinExistence type="predicted"/>
<dbReference type="SMART" id="SM00860">
    <property type="entry name" value="SMI1_KNR4"/>
    <property type="match status" value="1"/>
</dbReference>
<dbReference type="RefSeq" id="WP_375523346.1">
    <property type="nucleotide sequence ID" value="NZ_JBHILM010000001.1"/>
</dbReference>
<comment type="caution">
    <text evidence="2">The sequence shown here is derived from an EMBL/GenBank/DDBJ whole genome shotgun (WGS) entry which is preliminary data.</text>
</comment>